<dbReference type="SUPFAM" id="SSF111283">
    <property type="entry name" value="Putative modulator of DNA gyrase, PmbA/TldD"/>
    <property type="match status" value="1"/>
</dbReference>
<proteinExistence type="predicted"/>
<dbReference type="PANTHER" id="PTHR43421">
    <property type="entry name" value="METALLOPROTEASE PMBA"/>
    <property type="match status" value="1"/>
</dbReference>
<dbReference type="GO" id="GO:0006508">
    <property type="term" value="P:proteolysis"/>
    <property type="evidence" value="ECO:0007669"/>
    <property type="project" value="InterPro"/>
</dbReference>
<dbReference type="Pfam" id="PF01523">
    <property type="entry name" value="PmbA_TldD_1st"/>
    <property type="match status" value="1"/>
</dbReference>
<dbReference type="InterPro" id="IPR002510">
    <property type="entry name" value="Metalloprtase-TldD/E_N"/>
</dbReference>
<dbReference type="InterPro" id="IPR035068">
    <property type="entry name" value="TldD/PmbA_N"/>
</dbReference>
<comment type="caution">
    <text evidence="3">The sequence shown here is derived from an EMBL/GenBank/DDBJ whole genome shotgun (WGS) entry which is preliminary data.</text>
</comment>
<organism evidence="3">
    <name type="scientific">Ignisphaera aggregans</name>
    <dbReference type="NCBI Taxonomy" id="334771"/>
    <lineage>
        <taxon>Archaea</taxon>
        <taxon>Thermoproteota</taxon>
        <taxon>Thermoprotei</taxon>
        <taxon>Desulfurococcales</taxon>
        <taxon>Desulfurococcaceae</taxon>
        <taxon>Ignisphaera</taxon>
    </lineage>
</organism>
<feature type="domain" description="Metalloprotease TldD/E N-terminal" evidence="1">
    <location>
        <begin position="22"/>
        <end position="86"/>
    </location>
</feature>
<dbReference type="Pfam" id="PF19289">
    <property type="entry name" value="PmbA_TldD_3rd"/>
    <property type="match status" value="1"/>
</dbReference>
<dbReference type="GO" id="GO:0008237">
    <property type="term" value="F:metallopeptidase activity"/>
    <property type="evidence" value="ECO:0007669"/>
    <property type="project" value="InterPro"/>
</dbReference>
<dbReference type="EMBL" id="DRZI01000335">
    <property type="protein sequence ID" value="HHP82556.1"/>
    <property type="molecule type" value="Genomic_DNA"/>
</dbReference>
<evidence type="ECO:0000259" key="1">
    <source>
        <dbReference type="Pfam" id="PF01523"/>
    </source>
</evidence>
<evidence type="ECO:0000313" key="3">
    <source>
        <dbReference type="EMBL" id="HHP82556.1"/>
    </source>
</evidence>
<evidence type="ECO:0000259" key="2">
    <source>
        <dbReference type="Pfam" id="PF19289"/>
    </source>
</evidence>
<dbReference type="GO" id="GO:0005829">
    <property type="term" value="C:cytosol"/>
    <property type="evidence" value="ECO:0007669"/>
    <property type="project" value="TreeGrafter"/>
</dbReference>
<dbReference type="InterPro" id="IPR045569">
    <property type="entry name" value="Metalloprtase-TldD/E_C"/>
</dbReference>
<dbReference type="PANTHER" id="PTHR43421:SF1">
    <property type="entry name" value="METALLOPROTEASE PMBA"/>
    <property type="match status" value="1"/>
</dbReference>
<name>A0A7C5TJC7_9CREN</name>
<sequence length="446" mass="49155">MDVAEIVERGLRKAEALGASEAEIFIAREVSTSITGTVKGLENIESGESIAASLRIAIGKKISIQTCILSRVEDIDKAVEDAVKIARVAPEDRDWVSLPKSIGKTPLYYIVDDRIKKQDLDMFIDFVKRGLEKSREIDERAYTSEAKAQLSYIVKAIGNSNYSPIESEKTVFSYIVEVKAIENSEESGYYNYYVAPTLNEFNLDKVVEDAVKIAVKSLRAKPVETGNYQVLFTPRVFASILSALIVPAVRADMVIKNRSPLKNKLYSEILSEKLTIIDDGAAPNMLNSSEFDDEGVATMRKTVFDRGTLVTYLYDTYTANIDGKSSTGNARRTSSLVYPDATNIIVLPGTESIDSISRDIKKGIIIYNTIGEWLSNPVNGYLNATITNGIYIENGEEKHAVKGIVISGNIYEMLGRNLITISKEYEHIGSILAPSTLVEKISVAGK</sequence>
<dbReference type="InterPro" id="IPR047657">
    <property type="entry name" value="PmbA"/>
</dbReference>
<gene>
    <name evidence="3" type="ORF">ENM84_07845</name>
</gene>
<reference evidence="3" key="1">
    <citation type="journal article" date="2020" name="mSystems">
        <title>Genome- and Community-Level Interaction Insights into Carbon Utilization and Element Cycling Functions of Hydrothermarchaeota in Hydrothermal Sediment.</title>
        <authorList>
            <person name="Zhou Z."/>
            <person name="Liu Y."/>
            <person name="Xu W."/>
            <person name="Pan J."/>
            <person name="Luo Z.H."/>
            <person name="Li M."/>
        </authorList>
    </citation>
    <scope>NUCLEOTIDE SEQUENCE [LARGE SCALE GENOMIC DNA]</scope>
    <source>
        <strain evidence="3">SpSt-1121</strain>
    </source>
</reference>
<dbReference type="Gene3D" id="3.30.2290.10">
    <property type="entry name" value="PmbA/TldD superfamily"/>
    <property type="match status" value="1"/>
</dbReference>
<dbReference type="InterPro" id="IPR036059">
    <property type="entry name" value="TldD/PmbA_sf"/>
</dbReference>
<protein>
    <submittedName>
        <fullName evidence="3">TldD/PmbA family protein</fullName>
    </submittedName>
</protein>
<feature type="domain" description="Metalloprotease TldD/E C-terminal" evidence="2">
    <location>
        <begin position="225"/>
        <end position="445"/>
    </location>
</feature>
<accession>A0A7C5TJC7</accession>
<dbReference type="AlphaFoldDB" id="A0A7C5TJC7"/>